<keyword evidence="1" id="KW-0812">Transmembrane</keyword>
<feature type="transmembrane region" description="Helical" evidence="1">
    <location>
        <begin position="71"/>
        <end position="91"/>
    </location>
</feature>
<keyword evidence="1" id="KW-0472">Membrane</keyword>
<dbReference type="WBParaSite" id="nRc.2.0.1.t06223-RA">
    <property type="protein sequence ID" value="nRc.2.0.1.t06223-RA"/>
    <property type="gene ID" value="nRc.2.0.1.g06223"/>
</dbReference>
<name>A0A915HXR4_ROMCU</name>
<reference evidence="3" key="1">
    <citation type="submission" date="2022-11" db="UniProtKB">
        <authorList>
            <consortium name="WormBaseParasite"/>
        </authorList>
    </citation>
    <scope>IDENTIFICATION</scope>
</reference>
<keyword evidence="1" id="KW-1133">Transmembrane helix</keyword>
<protein>
    <submittedName>
        <fullName evidence="3">Uncharacterized protein</fullName>
    </submittedName>
</protein>
<evidence type="ECO:0000313" key="3">
    <source>
        <dbReference type="WBParaSite" id="nRc.2.0.1.t06223-RA"/>
    </source>
</evidence>
<evidence type="ECO:0000313" key="2">
    <source>
        <dbReference type="Proteomes" id="UP000887565"/>
    </source>
</evidence>
<keyword evidence="2" id="KW-1185">Reference proteome</keyword>
<sequence>MILQCRVYENFIITGENRIKIDINTDLKFFVHARSQNCLNVPRGTVIVEWNDCSGIHIGGKIPCGEKSHKYSTFLLFFPLVISGFIAFRCANI</sequence>
<evidence type="ECO:0000256" key="1">
    <source>
        <dbReference type="SAM" id="Phobius"/>
    </source>
</evidence>
<dbReference type="AlphaFoldDB" id="A0A915HXR4"/>
<dbReference type="Proteomes" id="UP000887565">
    <property type="component" value="Unplaced"/>
</dbReference>
<proteinExistence type="predicted"/>
<organism evidence="2 3">
    <name type="scientific">Romanomermis culicivorax</name>
    <name type="common">Nematode worm</name>
    <dbReference type="NCBI Taxonomy" id="13658"/>
    <lineage>
        <taxon>Eukaryota</taxon>
        <taxon>Metazoa</taxon>
        <taxon>Ecdysozoa</taxon>
        <taxon>Nematoda</taxon>
        <taxon>Enoplea</taxon>
        <taxon>Dorylaimia</taxon>
        <taxon>Mermithida</taxon>
        <taxon>Mermithoidea</taxon>
        <taxon>Mermithidae</taxon>
        <taxon>Romanomermis</taxon>
    </lineage>
</organism>
<accession>A0A915HXR4</accession>